<reference evidence="2 3" key="1">
    <citation type="submission" date="2024-04" db="EMBL/GenBank/DDBJ databases">
        <title>genome sequences of Mucor flavus KT1a and Helicostylum pulchrum KT1b strains isolated from the surface of a dry-aged beef.</title>
        <authorList>
            <person name="Toyotome T."/>
            <person name="Hosono M."/>
            <person name="Torimaru M."/>
            <person name="Fukuda K."/>
            <person name="Mikami N."/>
        </authorList>
    </citation>
    <scope>NUCLEOTIDE SEQUENCE [LARGE SCALE GENOMIC DNA]</scope>
    <source>
        <strain evidence="2 3">KT1a</strain>
    </source>
</reference>
<organism evidence="2 3">
    <name type="scientific">Mucor flavus</name>
    <dbReference type="NCBI Taxonomy" id="439312"/>
    <lineage>
        <taxon>Eukaryota</taxon>
        <taxon>Fungi</taxon>
        <taxon>Fungi incertae sedis</taxon>
        <taxon>Mucoromycota</taxon>
        <taxon>Mucoromycotina</taxon>
        <taxon>Mucoromycetes</taxon>
        <taxon>Mucorales</taxon>
        <taxon>Mucorineae</taxon>
        <taxon>Mucoraceae</taxon>
        <taxon>Mucor</taxon>
    </lineage>
</organism>
<accession>A0ABP9YNS3</accession>
<evidence type="ECO:0000256" key="1">
    <source>
        <dbReference type="SAM" id="MobiDB-lite"/>
    </source>
</evidence>
<proteinExistence type="predicted"/>
<evidence type="ECO:0000313" key="3">
    <source>
        <dbReference type="Proteomes" id="UP001473302"/>
    </source>
</evidence>
<feature type="region of interest" description="Disordered" evidence="1">
    <location>
        <begin position="25"/>
        <end position="66"/>
    </location>
</feature>
<gene>
    <name evidence="2" type="ORF">MFLAVUS_001883</name>
</gene>
<keyword evidence="3" id="KW-1185">Reference proteome</keyword>
<name>A0ABP9YNS3_9FUNG</name>
<sequence>MPRTPIYPEVENFIILKKRAKLEKVKADSKKESSTTQTLKRKCSTTTKRKDAPTSAKRSRQANISATSSSKKLLKIKLGTTYQRYTLSTPFDTFCNNTLNKASSLEKVKEISGFIREALGSSDKERPADQNLDVVLLASSFVELSATMNGSLFVPKNGLKNYGQSLSAACETVATTYNNYYTENFENIICNYFIYALRIKFPNAKVGCIKNLVYNHVYDQVLTHPQLSSIPVDILALFDPDVGNNLTSFLNPLILEVKNRISTLPQSKESLNKEPFKILPTLRHILEKYDDIYKAQATQKDKTDFMKSVLPRRFSLFPNPTLHWRFVKIDAQNLTGIFPDAKQKKQANESSFDHQQRCFYQMFAFKRLYIQSCEKLQALPEQKGKMFLDGLYTDGYTCRVLFARKVLPSPPEYNICLELNDLSSEEVNKHFRPCTVDPGRRDPFVSYHGGTDMRRWSSIEYYDMGGSVTLIKEQQKHKHRLDIEKIETNIPSPKTVSMEQFVLYITYMSQHMNTLFDFYSFETSKVKWLNYLSSQKSIQESVNILINGGKKPRTTLEERALTTIPKSKRSATVVSKTIWKISKLDKMTMEKRSTKY</sequence>
<comment type="caution">
    <text evidence="2">The sequence shown here is derived from an EMBL/GenBank/DDBJ whole genome shotgun (WGS) entry which is preliminary data.</text>
</comment>
<protein>
    <submittedName>
        <fullName evidence="2">Uncharacterized protein</fullName>
    </submittedName>
</protein>
<dbReference type="Proteomes" id="UP001473302">
    <property type="component" value="Unassembled WGS sequence"/>
</dbReference>
<dbReference type="EMBL" id="BAABUK010000003">
    <property type="protein sequence ID" value="GAA5808492.1"/>
    <property type="molecule type" value="Genomic_DNA"/>
</dbReference>
<evidence type="ECO:0000313" key="2">
    <source>
        <dbReference type="EMBL" id="GAA5808492.1"/>
    </source>
</evidence>